<reference evidence="5" key="1">
    <citation type="journal article" date="2021" name="Nat. Commun.">
        <title>Genetic determinants of endophytism in the Arabidopsis root mycobiome.</title>
        <authorList>
            <person name="Mesny F."/>
            <person name="Miyauchi S."/>
            <person name="Thiergart T."/>
            <person name="Pickel B."/>
            <person name="Atanasova L."/>
            <person name="Karlsson M."/>
            <person name="Huettel B."/>
            <person name="Barry K.W."/>
            <person name="Haridas S."/>
            <person name="Chen C."/>
            <person name="Bauer D."/>
            <person name="Andreopoulos W."/>
            <person name="Pangilinan J."/>
            <person name="LaButti K."/>
            <person name="Riley R."/>
            <person name="Lipzen A."/>
            <person name="Clum A."/>
            <person name="Drula E."/>
            <person name="Henrissat B."/>
            <person name="Kohler A."/>
            <person name="Grigoriev I.V."/>
            <person name="Martin F.M."/>
            <person name="Hacquard S."/>
        </authorList>
    </citation>
    <scope>NUCLEOTIDE SEQUENCE</scope>
    <source>
        <strain evidence="5">MPI-CAGE-AT-0021</strain>
    </source>
</reference>
<feature type="region of interest" description="Disordered" evidence="2">
    <location>
        <begin position="61"/>
        <end position="87"/>
    </location>
</feature>
<dbReference type="InterPro" id="IPR053157">
    <property type="entry name" value="Sterol_Uptake_Regulator"/>
</dbReference>
<gene>
    <name evidence="5" type="ORF">B0J13DRAFT_649279</name>
</gene>
<dbReference type="GO" id="GO:0001228">
    <property type="term" value="F:DNA-binding transcription activator activity, RNA polymerase II-specific"/>
    <property type="evidence" value="ECO:0007669"/>
    <property type="project" value="TreeGrafter"/>
</dbReference>
<dbReference type="SMART" id="SM00066">
    <property type="entry name" value="GAL4"/>
    <property type="match status" value="1"/>
</dbReference>
<dbReference type="OrthoDB" id="5295362at2759"/>
<keyword evidence="3" id="KW-0472">Membrane</keyword>
<name>A0A9P9IHL9_9HYPO</name>
<feature type="transmembrane region" description="Helical" evidence="3">
    <location>
        <begin position="378"/>
        <end position="397"/>
    </location>
</feature>
<dbReference type="Pfam" id="PF11951">
    <property type="entry name" value="Fungal_trans_2"/>
    <property type="match status" value="1"/>
</dbReference>
<evidence type="ECO:0000259" key="4">
    <source>
        <dbReference type="PROSITE" id="PS50048"/>
    </source>
</evidence>
<dbReference type="InterPro" id="IPR036864">
    <property type="entry name" value="Zn2-C6_fun-type_DNA-bd_sf"/>
</dbReference>
<dbReference type="AlphaFoldDB" id="A0A9P9IHL9"/>
<dbReference type="PANTHER" id="PTHR47784">
    <property type="entry name" value="STEROL UPTAKE CONTROL PROTEIN 2"/>
    <property type="match status" value="1"/>
</dbReference>
<evidence type="ECO:0000313" key="6">
    <source>
        <dbReference type="Proteomes" id="UP000717696"/>
    </source>
</evidence>
<dbReference type="GO" id="GO:0008270">
    <property type="term" value="F:zinc ion binding"/>
    <property type="evidence" value="ECO:0007669"/>
    <property type="project" value="InterPro"/>
</dbReference>
<organism evidence="5 6">
    <name type="scientific">Dactylonectria estremocensis</name>
    <dbReference type="NCBI Taxonomy" id="1079267"/>
    <lineage>
        <taxon>Eukaryota</taxon>
        <taxon>Fungi</taxon>
        <taxon>Dikarya</taxon>
        <taxon>Ascomycota</taxon>
        <taxon>Pezizomycotina</taxon>
        <taxon>Sordariomycetes</taxon>
        <taxon>Hypocreomycetidae</taxon>
        <taxon>Hypocreales</taxon>
        <taxon>Nectriaceae</taxon>
        <taxon>Dactylonectria</taxon>
    </lineage>
</organism>
<dbReference type="SUPFAM" id="SSF57701">
    <property type="entry name" value="Zn2/Cys6 DNA-binding domain"/>
    <property type="match status" value="1"/>
</dbReference>
<keyword evidence="3" id="KW-1133">Transmembrane helix</keyword>
<evidence type="ECO:0000256" key="3">
    <source>
        <dbReference type="SAM" id="Phobius"/>
    </source>
</evidence>
<feature type="domain" description="Zn(2)-C6 fungal-type" evidence="4">
    <location>
        <begin position="13"/>
        <end position="52"/>
    </location>
</feature>
<dbReference type="Gene3D" id="4.10.240.10">
    <property type="entry name" value="Zn(2)-C6 fungal-type DNA-binding domain"/>
    <property type="match status" value="1"/>
</dbReference>
<dbReference type="Pfam" id="PF00172">
    <property type="entry name" value="Zn_clus"/>
    <property type="match status" value="1"/>
</dbReference>
<evidence type="ECO:0000256" key="1">
    <source>
        <dbReference type="ARBA" id="ARBA00023242"/>
    </source>
</evidence>
<comment type="caution">
    <text evidence="5">The sequence shown here is derived from an EMBL/GenBank/DDBJ whole genome shotgun (WGS) entry which is preliminary data.</text>
</comment>
<keyword evidence="6" id="KW-1185">Reference proteome</keyword>
<dbReference type="PROSITE" id="PS50048">
    <property type="entry name" value="ZN2_CY6_FUNGAL_2"/>
    <property type="match status" value="1"/>
</dbReference>
<sequence length="442" mass="50184">MPPRRSHTKSRKGCRECKRRKVKVGTPSSSSLCNEQRPACFNCARHGSHCTYADPEGNLHSDILGSPLSPSPLELRSESQDGMGEAANSMDASTKQDFLCLNITADGMRVLPSPSPRTTDSTEFGSLEGRELELMHHYSVNTCSSLALRDDVCQVWRFVIPQEGYNHAFVMHGILAIGAMHKSVLIPSMRQEYLTVSAHHQVIGLEGFRRRLRQVNEDNWKPVFSFAAITILYVCLLPARCEQFTLTEPIPSIMELFTVVRGMRSFLSPFFKNLLSTSFAPLHHGIWTSAQEDFAPGIDVDQSLDQACLPSDTFQALRNLKPIFEDQQPDIRKDYLDAIAALERCATQLARNGLYIDSGIVMWWVYTIPERVLQDIKLRTPLALLVLAYFCVFWGILESRLWYLRGWAKQVLAEIDLHLAHHQQLATLMKWPKREVLCINYF</sequence>
<proteinExistence type="predicted"/>
<dbReference type="Proteomes" id="UP000717696">
    <property type="component" value="Unassembled WGS sequence"/>
</dbReference>
<evidence type="ECO:0000313" key="5">
    <source>
        <dbReference type="EMBL" id="KAH7120422.1"/>
    </source>
</evidence>
<dbReference type="CDD" id="cd00067">
    <property type="entry name" value="GAL4"/>
    <property type="match status" value="1"/>
</dbReference>
<dbReference type="InterPro" id="IPR021858">
    <property type="entry name" value="Fun_TF"/>
</dbReference>
<dbReference type="EMBL" id="JAGMUU010000028">
    <property type="protein sequence ID" value="KAH7120422.1"/>
    <property type="molecule type" value="Genomic_DNA"/>
</dbReference>
<dbReference type="InterPro" id="IPR001138">
    <property type="entry name" value="Zn2Cys6_DnaBD"/>
</dbReference>
<protein>
    <recommendedName>
        <fullName evidence="4">Zn(2)-C6 fungal-type domain-containing protein</fullName>
    </recommendedName>
</protein>
<keyword evidence="3" id="KW-0812">Transmembrane</keyword>
<keyword evidence="1" id="KW-0539">Nucleus</keyword>
<evidence type="ECO:0000256" key="2">
    <source>
        <dbReference type="SAM" id="MobiDB-lite"/>
    </source>
</evidence>
<accession>A0A9P9IHL9</accession>
<dbReference type="PANTHER" id="PTHR47784:SF5">
    <property type="entry name" value="STEROL UPTAKE CONTROL PROTEIN 2"/>
    <property type="match status" value="1"/>
</dbReference>